<reference evidence="9 10" key="1">
    <citation type="submission" date="2019-09" db="EMBL/GenBank/DDBJ databases">
        <title>Salinarimonas rosea gen. nov., sp. nov., a new member of the a-2 subgroup of the Proteobacteria.</title>
        <authorList>
            <person name="Liu J."/>
        </authorList>
    </citation>
    <scope>NUCLEOTIDE SEQUENCE [LARGE SCALE GENOMIC DNA]</scope>
    <source>
        <strain evidence="9 10">BN140002</strain>
    </source>
</reference>
<reference evidence="9 10" key="2">
    <citation type="submission" date="2019-09" db="EMBL/GenBank/DDBJ databases">
        <authorList>
            <person name="Jin C."/>
        </authorList>
    </citation>
    <scope>NUCLEOTIDE SEQUENCE [LARGE SCALE GENOMIC DNA]</scope>
    <source>
        <strain evidence="9 10">BN140002</strain>
    </source>
</reference>
<evidence type="ECO:0000256" key="4">
    <source>
        <dbReference type="ARBA" id="ARBA00023277"/>
    </source>
</evidence>
<dbReference type="PANTHER" id="PTHR10091:SF0">
    <property type="entry name" value="GALACTOSE MUTAROTASE"/>
    <property type="match status" value="1"/>
</dbReference>
<dbReference type="PANTHER" id="PTHR10091">
    <property type="entry name" value="ALDOSE-1-EPIMERASE"/>
    <property type="match status" value="1"/>
</dbReference>
<dbReference type="OrthoDB" id="9779408at2"/>
<dbReference type="GO" id="GO:0033499">
    <property type="term" value="P:galactose catabolic process via UDP-galactose, Leloir pathway"/>
    <property type="evidence" value="ECO:0007669"/>
    <property type="project" value="TreeGrafter"/>
</dbReference>
<name>A0A5B2V9U3_9HYPH</name>
<evidence type="ECO:0000256" key="6">
    <source>
        <dbReference type="PIRSR" id="PIRSR005096-1"/>
    </source>
</evidence>
<dbReference type="InterPro" id="IPR014718">
    <property type="entry name" value="GH-type_carb-bd"/>
</dbReference>
<dbReference type="Proteomes" id="UP000323142">
    <property type="component" value="Unassembled WGS sequence"/>
</dbReference>
<comment type="caution">
    <text evidence="9">The sequence shown here is derived from an EMBL/GenBank/DDBJ whole genome shotgun (WGS) entry which is preliminary data.</text>
</comment>
<dbReference type="GO" id="GO:0006006">
    <property type="term" value="P:glucose metabolic process"/>
    <property type="evidence" value="ECO:0007669"/>
    <property type="project" value="TreeGrafter"/>
</dbReference>
<evidence type="ECO:0000313" key="9">
    <source>
        <dbReference type="EMBL" id="KAA2235210.1"/>
    </source>
</evidence>
<dbReference type="CDD" id="cd09019">
    <property type="entry name" value="galactose_mutarotase_like"/>
    <property type="match status" value="1"/>
</dbReference>
<sequence>MVRRSFGRVDGEPVDEVVLTSGSGAVAGVITWGAVLRDLVIPTPRGPRRVVLGLNTLEDYLRHSPHFGAIAGRYANRIRGGRFTLDGVEHELPRNENGRTSLHGGGHGFGKRPWALVAHDETSATLALRSPDGDAGYPGNLDVTCTYRLAGTTLRIELTATTDRATPVNLCHHSYFNLDGGSTILDHELEIAADLYTPLDADNVPTGEVRSVAGTPYDFRAPRPIRLEEGAQRHRYDDNWLLRRDGAEPSGAAGPLAFAGRVRSQAGPLSLEVWTTEPAMQVYDGYKLDLAVPGLDGERYGPCAGLCLEPQHVPDSPNQPHFPSTILRPGAVYRQVTEYRFA</sequence>
<evidence type="ECO:0000313" key="10">
    <source>
        <dbReference type="Proteomes" id="UP000323142"/>
    </source>
</evidence>
<gene>
    <name evidence="9" type="ORF">F0L46_20920</name>
</gene>
<evidence type="ECO:0000256" key="7">
    <source>
        <dbReference type="PIRSR" id="PIRSR005096-2"/>
    </source>
</evidence>
<dbReference type="InterPro" id="IPR015443">
    <property type="entry name" value="Aldose_1-epimerase"/>
</dbReference>
<comment type="catalytic activity">
    <reaction evidence="5">
        <text>alpha-D-glucose = beta-D-glucose</text>
        <dbReference type="Rhea" id="RHEA:10264"/>
        <dbReference type="ChEBI" id="CHEBI:15903"/>
        <dbReference type="ChEBI" id="CHEBI:17925"/>
        <dbReference type="EC" id="5.1.3.3"/>
    </reaction>
</comment>
<evidence type="ECO:0000256" key="2">
    <source>
        <dbReference type="ARBA" id="ARBA00006206"/>
    </source>
</evidence>
<dbReference type="PIRSF" id="PIRSF005096">
    <property type="entry name" value="GALM"/>
    <property type="match status" value="1"/>
</dbReference>
<feature type="active site" description="Proton acceptor" evidence="6">
    <location>
        <position position="309"/>
    </location>
</feature>
<dbReference type="UniPathway" id="UPA00242"/>
<dbReference type="NCBIfam" id="NF008277">
    <property type="entry name" value="PRK11055.1"/>
    <property type="match status" value="1"/>
</dbReference>
<dbReference type="InterPro" id="IPR008183">
    <property type="entry name" value="Aldose_1/G6P_1-epimerase"/>
</dbReference>
<comment type="similarity">
    <text evidence="2 5">Belongs to the aldose epimerase family.</text>
</comment>
<accession>A0A5B2V9U3</accession>
<keyword evidence="4 5" id="KW-0119">Carbohydrate metabolism</keyword>
<dbReference type="SUPFAM" id="SSF74650">
    <property type="entry name" value="Galactose mutarotase-like"/>
    <property type="match status" value="1"/>
</dbReference>
<proteinExistence type="inferred from homology"/>
<organism evidence="9 10">
    <name type="scientific">Salinarimonas soli</name>
    <dbReference type="NCBI Taxonomy" id="1638099"/>
    <lineage>
        <taxon>Bacteria</taxon>
        <taxon>Pseudomonadati</taxon>
        <taxon>Pseudomonadota</taxon>
        <taxon>Alphaproteobacteria</taxon>
        <taxon>Hyphomicrobiales</taxon>
        <taxon>Salinarimonadaceae</taxon>
        <taxon>Salinarimonas</taxon>
    </lineage>
</organism>
<feature type="binding site" evidence="8">
    <location>
        <begin position="76"/>
        <end position="77"/>
    </location>
    <ligand>
        <name>beta-D-galactose</name>
        <dbReference type="ChEBI" id="CHEBI:27667"/>
    </ligand>
</feature>
<feature type="binding site" evidence="7">
    <location>
        <position position="237"/>
    </location>
    <ligand>
        <name>beta-D-galactose</name>
        <dbReference type="ChEBI" id="CHEBI:27667"/>
    </ligand>
</feature>
<dbReference type="GO" id="GO:0004034">
    <property type="term" value="F:aldose 1-epimerase activity"/>
    <property type="evidence" value="ECO:0007669"/>
    <property type="project" value="UniProtKB-EC"/>
</dbReference>
<comment type="pathway">
    <text evidence="1 5">Carbohydrate metabolism; hexose metabolism.</text>
</comment>
<evidence type="ECO:0000256" key="3">
    <source>
        <dbReference type="ARBA" id="ARBA00023235"/>
    </source>
</evidence>
<evidence type="ECO:0000256" key="8">
    <source>
        <dbReference type="PIRSR" id="PIRSR005096-3"/>
    </source>
</evidence>
<dbReference type="EMBL" id="VUOA01000037">
    <property type="protein sequence ID" value="KAA2235210.1"/>
    <property type="molecule type" value="Genomic_DNA"/>
</dbReference>
<dbReference type="AlphaFoldDB" id="A0A5B2V9U3"/>
<feature type="active site" description="Proton donor" evidence="6">
    <location>
        <position position="173"/>
    </location>
</feature>
<feature type="binding site" evidence="8">
    <location>
        <begin position="173"/>
        <end position="175"/>
    </location>
    <ligand>
        <name>beta-D-galactose</name>
        <dbReference type="ChEBI" id="CHEBI:27667"/>
    </ligand>
</feature>
<dbReference type="GO" id="GO:0030246">
    <property type="term" value="F:carbohydrate binding"/>
    <property type="evidence" value="ECO:0007669"/>
    <property type="project" value="InterPro"/>
</dbReference>
<dbReference type="Pfam" id="PF01263">
    <property type="entry name" value="Aldose_epim"/>
    <property type="match status" value="1"/>
</dbReference>
<evidence type="ECO:0000256" key="5">
    <source>
        <dbReference type="PIRNR" id="PIRNR005096"/>
    </source>
</evidence>
<dbReference type="InterPro" id="IPR047215">
    <property type="entry name" value="Galactose_mutarotase-like"/>
</dbReference>
<dbReference type="InterPro" id="IPR011013">
    <property type="entry name" value="Gal_mutarotase_sf_dom"/>
</dbReference>
<dbReference type="Gene3D" id="2.70.98.10">
    <property type="match status" value="1"/>
</dbReference>
<dbReference type="RefSeq" id="WP_149821214.1">
    <property type="nucleotide sequence ID" value="NZ_VUOA01000037.1"/>
</dbReference>
<evidence type="ECO:0000256" key="1">
    <source>
        <dbReference type="ARBA" id="ARBA00005028"/>
    </source>
</evidence>
<dbReference type="EC" id="5.1.3.3" evidence="5"/>
<protein>
    <recommendedName>
        <fullName evidence="5">Aldose 1-epimerase</fullName>
        <ecNumber evidence="5">5.1.3.3</ecNumber>
    </recommendedName>
</protein>
<keyword evidence="3 5" id="KW-0413">Isomerase</keyword>
<keyword evidence="10" id="KW-1185">Reference proteome</keyword>